<evidence type="ECO:0000256" key="7">
    <source>
        <dbReference type="SAM" id="Phobius"/>
    </source>
</evidence>
<feature type="transmembrane region" description="Helical" evidence="7">
    <location>
        <begin position="177"/>
        <end position="198"/>
    </location>
</feature>
<dbReference type="InterPro" id="IPR020846">
    <property type="entry name" value="MFS_dom"/>
</dbReference>
<accession>A0ABW6Y0X2</accession>
<dbReference type="InterPro" id="IPR050189">
    <property type="entry name" value="MFS_Efflux_Transporters"/>
</dbReference>
<dbReference type="SUPFAM" id="SSF103473">
    <property type="entry name" value="MFS general substrate transporter"/>
    <property type="match status" value="1"/>
</dbReference>
<evidence type="ECO:0000313" key="9">
    <source>
        <dbReference type="EMBL" id="MFF5923430.1"/>
    </source>
</evidence>
<feature type="transmembrane region" description="Helical" evidence="7">
    <location>
        <begin position="309"/>
        <end position="329"/>
    </location>
</feature>
<organism evidence="9 10">
    <name type="scientific">Streptomyces flavochromogenes</name>
    <dbReference type="NCBI Taxonomy" id="68199"/>
    <lineage>
        <taxon>Bacteria</taxon>
        <taxon>Bacillati</taxon>
        <taxon>Actinomycetota</taxon>
        <taxon>Actinomycetes</taxon>
        <taxon>Kitasatosporales</taxon>
        <taxon>Streptomycetaceae</taxon>
        <taxon>Streptomyces</taxon>
    </lineage>
</organism>
<keyword evidence="5 7" id="KW-0472">Membrane</keyword>
<keyword evidence="3 7" id="KW-0812">Transmembrane</keyword>
<evidence type="ECO:0000256" key="1">
    <source>
        <dbReference type="ARBA" id="ARBA00004651"/>
    </source>
</evidence>
<evidence type="ECO:0000259" key="8">
    <source>
        <dbReference type="PROSITE" id="PS50850"/>
    </source>
</evidence>
<keyword evidence="2" id="KW-1003">Cell membrane</keyword>
<name>A0ABW6Y0X2_9ACTN</name>
<feature type="transmembrane region" description="Helical" evidence="7">
    <location>
        <begin position="341"/>
        <end position="367"/>
    </location>
</feature>
<feature type="transmembrane region" description="Helical" evidence="7">
    <location>
        <begin position="284"/>
        <end position="303"/>
    </location>
</feature>
<feature type="transmembrane region" description="Helical" evidence="7">
    <location>
        <begin position="253"/>
        <end position="272"/>
    </location>
</feature>
<dbReference type="Proteomes" id="UP001602370">
    <property type="component" value="Unassembled WGS sequence"/>
</dbReference>
<dbReference type="InterPro" id="IPR011701">
    <property type="entry name" value="MFS"/>
</dbReference>
<feature type="transmembrane region" description="Helical" evidence="7">
    <location>
        <begin position="150"/>
        <end position="171"/>
    </location>
</feature>
<comment type="caution">
    <text evidence="9">The sequence shown here is derived from an EMBL/GenBank/DDBJ whole genome shotgun (WGS) entry which is preliminary data.</text>
</comment>
<feature type="transmembrane region" description="Helical" evidence="7">
    <location>
        <begin position="21"/>
        <end position="40"/>
    </location>
</feature>
<dbReference type="PANTHER" id="PTHR43124">
    <property type="entry name" value="PURINE EFFLUX PUMP PBUE"/>
    <property type="match status" value="1"/>
</dbReference>
<dbReference type="InterPro" id="IPR036259">
    <property type="entry name" value="MFS_trans_sf"/>
</dbReference>
<evidence type="ECO:0000256" key="3">
    <source>
        <dbReference type="ARBA" id="ARBA00022692"/>
    </source>
</evidence>
<dbReference type="PANTHER" id="PTHR43124:SF3">
    <property type="entry name" value="CHLORAMPHENICOL EFFLUX PUMP RV0191"/>
    <property type="match status" value="1"/>
</dbReference>
<protein>
    <submittedName>
        <fullName evidence="9">Cmx/CmrA family chloramphenicol efflux MFS transporter</fullName>
    </submittedName>
</protein>
<proteinExistence type="predicted"/>
<evidence type="ECO:0000256" key="2">
    <source>
        <dbReference type="ARBA" id="ARBA00022475"/>
    </source>
</evidence>
<evidence type="ECO:0000313" key="10">
    <source>
        <dbReference type="Proteomes" id="UP001602370"/>
    </source>
</evidence>
<gene>
    <name evidence="9" type="ORF">ACFY8C_34710</name>
</gene>
<comment type="subcellular location">
    <subcellularLocation>
        <location evidence="1">Cell membrane</location>
        <topology evidence="1">Multi-pass membrane protein</topology>
    </subcellularLocation>
</comment>
<evidence type="ECO:0000256" key="5">
    <source>
        <dbReference type="ARBA" id="ARBA00023136"/>
    </source>
</evidence>
<keyword evidence="10" id="KW-1185">Reference proteome</keyword>
<reference evidence="9 10" key="1">
    <citation type="submission" date="2024-10" db="EMBL/GenBank/DDBJ databases">
        <title>The Natural Products Discovery Center: Release of the First 8490 Sequenced Strains for Exploring Actinobacteria Biosynthetic Diversity.</title>
        <authorList>
            <person name="Kalkreuter E."/>
            <person name="Kautsar S.A."/>
            <person name="Yang D."/>
            <person name="Bader C.D."/>
            <person name="Teijaro C.N."/>
            <person name="Fluegel L."/>
            <person name="Davis C.M."/>
            <person name="Simpson J.R."/>
            <person name="Lauterbach L."/>
            <person name="Steele A.D."/>
            <person name="Gui C."/>
            <person name="Meng S."/>
            <person name="Li G."/>
            <person name="Viehrig K."/>
            <person name="Ye F."/>
            <person name="Su P."/>
            <person name="Kiefer A.F."/>
            <person name="Nichols A."/>
            <person name="Cepeda A.J."/>
            <person name="Yan W."/>
            <person name="Fan B."/>
            <person name="Jiang Y."/>
            <person name="Adhikari A."/>
            <person name="Zheng C.-J."/>
            <person name="Schuster L."/>
            <person name="Cowan T.M."/>
            <person name="Smanski M.J."/>
            <person name="Chevrette M.G."/>
            <person name="De Carvalho L.P.S."/>
            <person name="Shen B."/>
        </authorList>
    </citation>
    <scope>NUCLEOTIDE SEQUENCE [LARGE SCALE GENOMIC DNA]</scope>
    <source>
        <strain evidence="9 10">NPDC012605</strain>
    </source>
</reference>
<dbReference type="Gene3D" id="1.20.1250.20">
    <property type="entry name" value="MFS general substrate transporter like domains"/>
    <property type="match status" value="1"/>
</dbReference>
<evidence type="ECO:0000256" key="6">
    <source>
        <dbReference type="SAM" id="MobiDB-lite"/>
    </source>
</evidence>
<sequence length="425" mass="43022">MSVQTEPQEAAAPKANGRLPIAVYLLAFSLFAMGSAEFLLAGVLPDIADDLDISLSSAGALISAFAIGVVIGGPPLAVLTLRWPRRTTLVISQAVFAAGVAVGLLTDDFTVLLVTRFLIGLAYAGFWAVAAVTAISLVTPDRTARASGVVVSGLSIAMVAGGPAGAFLSHFTGWQGGFWAVVALTVLSAIATIVAVPATKAAQEPSVKRELRTMRQPQLWVVYAATLLSTAAYMISYNYLAAFLTDVTGVDSVWVPGILVLFGIGAFIGLSIGGRIADGRPHHALLIGAGGILVCSVLLALLADYAVAVVPLVLLMGVAGFVLNPAIYGRVFTVASGAPTLAGATAVSMFQLGISVVPVLAGVALGAGAGLTSIPWLGAGLAVLTVPVVLVERTMARNRAARDAGPASATAGASVPTNAQAVADN</sequence>
<dbReference type="PROSITE" id="PS50850">
    <property type="entry name" value="MFS"/>
    <property type="match status" value="1"/>
</dbReference>
<feature type="region of interest" description="Disordered" evidence="6">
    <location>
        <begin position="402"/>
        <end position="425"/>
    </location>
</feature>
<evidence type="ECO:0000256" key="4">
    <source>
        <dbReference type="ARBA" id="ARBA00022989"/>
    </source>
</evidence>
<dbReference type="Pfam" id="PF07690">
    <property type="entry name" value="MFS_1"/>
    <property type="match status" value="1"/>
</dbReference>
<feature type="transmembrane region" description="Helical" evidence="7">
    <location>
        <begin position="219"/>
        <end position="241"/>
    </location>
</feature>
<feature type="transmembrane region" description="Helical" evidence="7">
    <location>
        <begin position="88"/>
        <end position="105"/>
    </location>
</feature>
<keyword evidence="4 7" id="KW-1133">Transmembrane helix</keyword>
<feature type="transmembrane region" description="Helical" evidence="7">
    <location>
        <begin position="117"/>
        <end position="138"/>
    </location>
</feature>
<feature type="transmembrane region" description="Helical" evidence="7">
    <location>
        <begin position="373"/>
        <end position="391"/>
    </location>
</feature>
<dbReference type="EMBL" id="JBIBDZ010000014">
    <property type="protein sequence ID" value="MFF5923430.1"/>
    <property type="molecule type" value="Genomic_DNA"/>
</dbReference>
<dbReference type="NCBIfam" id="NF033135">
    <property type="entry name" value="cmx_cmrA"/>
    <property type="match status" value="1"/>
</dbReference>
<feature type="compositionally biased region" description="Polar residues" evidence="6">
    <location>
        <begin position="415"/>
        <end position="425"/>
    </location>
</feature>
<feature type="transmembrane region" description="Helical" evidence="7">
    <location>
        <begin position="60"/>
        <end position="81"/>
    </location>
</feature>
<dbReference type="CDD" id="cd17324">
    <property type="entry name" value="MFS_NepI_like"/>
    <property type="match status" value="1"/>
</dbReference>
<feature type="domain" description="Major facilitator superfamily (MFS) profile" evidence="8">
    <location>
        <begin position="22"/>
        <end position="397"/>
    </location>
</feature>
<dbReference type="RefSeq" id="WP_388310985.1">
    <property type="nucleotide sequence ID" value="NZ_JBIBDZ010000014.1"/>
</dbReference>